<sequence>MMIAMAHEPGLELTKDLSDALSSVLGAAPTTPAPVVVLAAYLDSLAKGYGLSESLELDVGLLERVDLPASAVALINHYLASGGASLDEDSLRDRLYSVFADLSQDRRARSILNKSQPLSELGLLHLGQIYWNLEATQARPKLPIRPGQVVTVAGKQVRADIKAPNANKDFATMKWAARVNEQGPYKSSGQGFRKQGARLAVLAAEHIIKCNPQRPPTLVGAALQLTPSDRGEHRISSIIWREDEPGLATPATIGADRHRRGLDAGKQGAPDHRSVVEHSFARLKLASAFEGREPELDELVEFCTTDDEQRLLVVGERYSGKSALMAEFFVNAEASDAVRLGYFVPPNQRQDARSEAMVRHLVRQAYLLTTGEELHTDSSNPGRLRELLATCVGQARQDGRNVVLIVDGIDEDVSNRLQEQTMMSVLGELSVPRLKVIVSAWSDRIPEAAAGWRQLPVRRTEYVAECLKQMEAELESLFDQAPTRGILQYLTFGFGAFQADELAQLTGGSVRAIRKTLTGSEERVFSAVREPGEADGWAFAHPKYAEVARALFDESAGGWPAGELTSAAAVSAETETEIRVEAWAGSFRNAGWPTETPRYLLTSYPESLAERGDLARLCGLLFDPGYLRAVAGRFGPANPIPFLVDQAMPLALRAAETGGSTASLESIAKLVTVRDNYQVTADTLPLVLLEAVGRVEGPVAAKGLATHIVGRNIDYDPGEVSGRSGPFEPLSSSAAQTISALVGAGLTDMAKEYTVTRDDPDVRRAYVRALLHQGDQAGATEAARAWQSSMEDAAKDHQSALGDLSALMERALGRLVEGEMEDAAKDDPSTLGALMESVLALLAEGGDETRALAPSLVGVRDGFRNRSRCVRLFREAGDHVGASGLAMRLLGEYRTVEHVGGVVALDVAEALVWGGHVQEAWELIRTIPEVVGELATTLLGRPGIAEHPFLFPGPRILDLLKMVPTLPLIEAFLATGNHASARQFLAEHVQGKEYVQIHAALMVKAGMPDEAFTAIDTLDTLPDNTRGLEVSRPFMVTQHKVVLLALLACEHPESGAASRAVDQIKKLVADSHPEAQPVLLSQLALAMIALRRDDEFDSIAEQLEDPGDVLLHGVETAARRGDLQAVLRYVHHQQWMNPRTSVKNRIPALALAAICHLEANDPQQARKALGQALTLAASPAVATRVRRQGIVDAGVGREFDWEHMLRQGIKTGLETVRAAAYWLENPEEHLDALAAAIVAAMKLWKSSQGIGDRDEDGQNGPPGELPESGLDPLEAAIGGRAPVSWGGWPQVFAALADATNRAGDEGAAAGLATLALRAALVQRQHDDPGRPSPPVVLGYLLIDLVRLVGELEPDGIRQTQKALEDSPQRLRLAFAPFAPPREFSALWAAAESMSRAAIGQRDDARALVTEASSAVATAKSTDALSKAHEGALALCVETLAFLGEPDLAAPLLGYISDASVAAQANLCLADGYLDKGDTVAAFQYASRGLSDCLDPRILRRVDPDLVPKIAGFEDQLWKANSGRSLD</sequence>
<name>A0A1C6S909_9ACTN</name>
<reference evidence="4" key="1">
    <citation type="submission" date="2016-06" db="EMBL/GenBank/DDBJ databases">
        <authorList>
            <person name="Varghese N."/>
            <person name="Submissions Spin"/>
        </authorList>
    </citation>
    <scope>NUCLEOTIDE SEQUENCE [LARGE SCALE GENOMIC DNA]</scope>
    <source>
        <strain evidence="4">DSM 45431</strain>
    </source>
</reference>
<evidence type="ECO:0000256" key="1">
    <source>
        <dbReference type="SAM" id="MobiDB-lite"/>
    </source>
</evidence>
<keyword evidence="4" id="KW-1185">Reference proteome</keyword>
<proteinExistence type="predicted"/>
<feature type="domain" description="Orc1-like AAA ATPase" evidence="2">
    <location>
        <begin position="291"/>
        <end position="423"/>
    </location>
</feature>
<feature type="region of interest" description="Disordered" evidence="1">
    <location>
        <begin position="1249"/>
        <end position="1273"/>
    </location>
</feature>
<dbReference type="OrthoDB" id="3261206at2"/>
<dbReference type="InterPro" id="IPR041664">
    <property type="entry name" value="AAA_16"/>
</dbReference>
<accession>A0A1C6S909</accession>
<dbReference type="EMBL" id="FMHV01000002">
    <property type="protein sequence ID" value="SCL25874.1"/>
    <property type="molecule type" value="Genomic_DNA"/>
</dbReference>
<organism evidence="3 4">
    <name type="scientific">Micromonospora rhizosphaerae</name>
    <dbReference type="NCBI Taxonomy" id="568872"/>
    <lineage>
        <taxon>Bacteria</taxon>
        <taxon>Bacillati</taxon>
        <taxon>Actinomycetota</taxon>
        <taxon>Actinomycetes</taxon>
        <taxon>Micromonosporales</taxon>
        <taxon>Micromonosporaceae</taxon>
        <taxon>Micromonospora</taxon>
    </lineage>
</organism>
<dbReference type="Proteomes" id="UP000199413">
    <property type="component" value="Unassembled WGS sequence"/>
</dbReference>
<evidence type="ECO:0000259" key="2">
    <source>
        <dbReference type="Pfam" id="PF13191"/>
    </source>
</evidence>
<dbReference type="RefSeq" id="WP_091341870.1">
    <property type="nucleotide sequence ID" value="NZ_FMHV01000002.1"/>
</dbReference>
<dbReference type="Gene3D" id="3.40.50.300">
    <property type="entry name" value="P-loop containing nucleotide triphosphate hydrolases"/>
    <property type="match status" value="1"/>
</dbReference>
<evidence type="ECO:0000313" key="3">
    <source>
        <dbReference type="EMBL" id="SCL25874.1"/>
    </source>
</evidence>
<dbReference type="Pfam" id="PF13191">
    <property type="entry name" value="AAA_16"/>
    <property type="match status" value="1"/>
</dbReference>
<evidence type="ECO:0000313" key="4">
    <source>
        <dbReference type="Proteomes" id="UP000199413"/>
    </source>
</evidence>
<dbReference type="STRING" id="568872.GA0070624_3194"/>
<dbReference type="SUPFAM" id="SSF52540">
    <property type="entry name" value="P-loop containing nucleoside triphosphate hydrolases"/>
    <property type="match status" value="1"/>
</dbReference>
<protein>
    <submittedName>
        <fullName evidence="3">AAA ATPase domain-containing protein</fullName>
    </submittedName>
</protein>
<gene>
    <name evidence="3" type="ORF">GA0070624_3194</name>
</gene>
<dbReference type="InterPro" id="IPR027417">
    <property type="entry name" value="P-loop_NTPase"/>
</dbReference>